<dbReference type="Pfam" id="PF17839">
    <property type="entry name" value="CNP_C_terminal"/>
    <property type="match status" value="1"/>
</dbReference>
<gene>
    <name evidence="8" type="ORF">ACFQ47_03420</name>
</gene>
<feature type="signal peptide" evidence="5">
    <location>
        <begin position="1"/>
        <end position="18"/>
    </location>
</feature>
<evidence type="ECO:0000256" key="1">
    <source>
        <dbReference type="ARBA" id="ARBA00022723"/>
    </source>
</evidence>
<evidence type="ECO:0000256" key="2">
    <source>
        <dbReference type="ARBA" id="ARBA00022801"/>
    </source>
</evidence>
<dbReference type="InterPro" id="IPR004843">
    <property type="entry name" value="Calcineurin-like_PHP"/>
</dbReference>
<dbReference type="InterPro" id="IPR012365">
    <property type="entry name" value="Pesteras_lmo2642"/>
</dbReference>
<dbReference type="Pfam" id="PF00149">
    <property type="entry name" value="Metallophos"/>
    <property type="match status" value="1"/>
</dbReference>
<comment type="caution">
    <text evidence="8">The sequence shown here is derived from an EMBL/GenBank/DDBJ whole genome shotgun (WGS) entry which is preliminary data.</text>
</comment>
<keyword evidence="3" id="KW-0408">Iron</keyword>
<evidence type="ECO:0000259" key="7">
    <source>
        <dbReference type="Pfam" id="PF17839"/>
    </source>
</evidence>
<dbReference type="PIRSF" id="PIRSF034890">
    <property type="entry name" value="Pesteras_lmo2642"/>
    <property type="match status" value="1"/>
</dbReference>
<keyword evidence="1" id="KW-0479">Metal-binding</keyword>
<dbReference type="Proteomes" id="UP001597192">
    <property type="component" value="Unassembled WGS sequence"/>
</dbReference>
<protein>
    <submittedName>
        <fullName evidence="8">Metallophosphoesterase</fullName>
    </submittedName>
</protein>
<dbReference type="Gene3D" id="1.10.246.180">
    <property type="match status" value="1"/>
</dbReference>
<proteinExistence type="inferred from homology"/>
<keyword evidence="9" id="KW-1185">Reference proteome</keyword>
<evidence type="ECO:0000313" key="8">
    <source>
        <dbReference type="EMBL" id="MFD1431736.1"/>
    </source>
</evidence>
<evidence type="ECO:0000256" key="5">
    <source>
        <dbReference type="SAM" id="SignalP"/>
    </source>
</evidence>
<organism evidence="8 9">
    <name type="scientific">Lacticaseibacillus yichunensis</name>
    <dbReference type="NCBI Taxonomy" id="2486015"/>
    <lineage>
        <taxon>Bacteria</taxon>
        <taxon>Bacillati</taxon>
        <taxon>Bacillota</taxon>
        <taxon>Bacilli</taxon>
        <taxon>Lactobacillales</taxon>
        <taxon>Lactobacillaceae</taxon>
        <taxon>Lacticaseibacillus</taxon>
    </lineage>
</organism>
<comment type="similarity">
    <text evidence="4">Belongs to the cyclic nucleotide phosphodiesterase class-III family.</text>
</comment>
<evidence type="ECO:0000259" key="6">
    <source>
        <dbReference type="Pfam" id="PF00149"/>
    </source>
</evidence>
<dbReference type="RefSeq" id="WP_125697002.1">
    <property type="nucleotide sequence ID" value="NZ_JBHTOG010000014.1"/>
</dbReference>
<name>A0ABW4CPA6_9LACO</name>
<dbReference type="InterPro" id="IPR029052">
    <property type="entry name" value="Metallo-depent_PP-like"/>
</dbReference>
<reference evidence="9" key="1">
    <citation type="journal article" date="2019" name="Int. J. Syst. Evol. Microbiol.">
        <title>The Global Catalogue of Microorganisms (GCM) 10K type strain sequencing project: providing services to taxonomists for standard genome sequencing and annotation.</title>
        <authorList>
            <consortium name="The Broad Institute Genomics Platform"/>
            <consortium name="The Broad Institute Genome Sequencing Center for Infectious Disease"/>
            <person name="Wu L."/>
            <person name="Ma J."/>
        </authorList>
    </citation>
    <scope>NUCLEOTIDE SEQUENCE [LARGE SCALE GENOMIC DNA]</scope>
    <source>
        <strain evidence="9">CCM 8947</strain>
    </source>
</reference>
<dbReference type="EMBL" id="JBHTOG010000014">
    <property type="protein sequence ID" value="MFD1431736.1"/>
    <property type="molecule type" value="Genomic_DNA"/>
</dbReference>
<keyword evidence="5" id="KW-0732">Signal</keyword>
<evidence type="ECO:0000256" key="4">
    <source>
        <dbReference type="ARBA" id="ARBA00025742"/>
    </source>
</evidence>
<feature type="chain" id="PRO_5046282395" evidence="5">
    <location>
        <begin position="19"/>
        <end position="450"/>
    </location>
</feature>
<accession>A0ABW4CPA6</accession>
<dbReference type="Gene3D" id="3.60.21.10">
    <property type="match status" value="1"/>
</dbReference>
<sequence>MKKLIQSVVALLAMTLFAGLLATSYPQAAAPASQLTATTQPQLWVLSDTHFIAPSLHDEKKAYQLIKGSDAGKDMDYQPVAINALVQTALKKRPTAVIITGDVTFNGAKASAESLAKRLAPLEKAGIHVLVIPGNHDIYDGWARAYKGDEQQVVDQISPSDWKNIWSGSYQAASSVDSQSLSYTVTLNRNYELIMLDSNIYTVQPATRPPSTGGMLKPETLTWLTAQLKAARKNGRTPLVFMHHNLYAHSAVVSTGYVLSNADTLQKLLTKYKVQVLFSGHIHAQDIENDPAGKCLTTEIVDGAFSISPAGYGIVDLTPTTLHYQRQALDISPYLTAKQKKNPDLRDYPAYLKKLFMRNGQALAINTMMDGSDTFSDKEVTIGADFIGELNWRYFTGQDDPTAKELATLKASKGYQIVKRSPSLMRYVNSILQDKNLNDQTLTIHFNTNK</sequence>
<evidence type="ECO:0000313" key="9">
    <source>
        <dbReference type="Proteomes" id="UP001597192"/>
    </source>
</evidence>
<dbReference type="InterPro" id="IPR040869">
    <property type="entry name" value="CNP_C"/>
</dbReference>
<dbReference type="PANTHER" id="PTHR42988">
    <property type="entry name" value="PHOSPHOHYDROLASE"/>
    <property type="match status" value="1"/>
</dbReference>
<dbReference type="PANTHER" id="PTHR42988:SF2">
    <property type="entry name" value="CYCLIC NUCLEOTIDE PHOSPHODIESTERASE CBUA0032-RELATED"/>
    <property type="match status" value="1"/>
</dbReference>
<keyword evidence="2" id="KW-0378">Hydrolase</keyword>
<dbReference type="SUPFAM" id="SSF56300">
    <property type="entry name" value="Metallo-dependent phosphatases"/>
    <property type="match status" value="1"/>
</dbReference>
<evidence type="ECO:0000256" key="3">
    <source>
        <dbReference type="ARBA" id="ARBA00023004"/>
    </source>
</evidence>
<feature type="domain" description="Calcineurin-like phosphoesterase" evidence="6">
    <location>
        <begin position="43"/>
        <end position="284"/>
    </location>
</feature>
<feature type="domain" description="Cyclic nucleotide phosphodiesterase C-terminal" evidence="7">
    <location>
        <begin position="330"/>
        <end position="436"/>
    </location>
</feature>
<dbReference type="InterPro" id="IPR050884">
    <property type="entry name" value="CNP_phosphodiesterase-III"/>
</dbReference>